<dbReference type="GO" id="GO:0005654">
    <property type="term" value="C:nucleoplasm"/>
    <property type="evidence" value="ECO:0007669"/>
    <property type="project" value="Ensembl"/>
</dbReference>
<dbReference type="PANTHER" id="PTHR18834:SF2">
    <property type="entry name" value="STEROID RECEPTOR RNA ACTIVATOR 1"/>
    <property type="match status" value="1"/>
</dbReference>
<keyword evidence="4" id="KW-0597">Phosphoprotein</keyword>
<dbReference type="PANTHER" id="PTHR18834">
    <property type="entry name" value="STEROID RECEPTOR RNA ACTIVATOR 1"/>
    <property type="match status" value="1"/>
</dbReference>
<evidence type="ECO:0000256" key="1">
    <source>
        <dbReference type="ARBA" id="ARBA00004123"/>
    </source>
</evidence>
<dbReference type="Pfam" id="PF07304">
    <property type="entry name" value="SRA1"/>
    <property type="match status" value="1"/>
</dbReference>
<evidence type="ECO:0000256" key="4">
    <source>
        <dbReference type="ARBA" id="ARBA00022553"/>
    </source>
</evidence>
<dbReference type="GO" id="GO:0045662">
    <property type="term" value="P:negative regulation of myoblast differentiation"/>
    <property type="evidence" value="ECO:0007669"/>
    <property type="project" value="Ensembl"/>
</dbReference>
<evidence type="ECO:0000256" key="9">
    <source>
        <dbReference type="ARBA" id="ARBA00023170"/>
    </source>
</evidence>
<dbReference type="FunFam" id="1.20.940.10:FF:000006">
    <property type="entry name" value="steroid receptor RNA activator 1"/>
    <property type="match status" value="1"/>
</dbReference>
<evidence type="ECO:0000256" key="14">
    <source>
        <dbReference type="ARBA" id="ARBA00063541"/>
    </source>
</evidence>
<feature type="region of interest" description="Disordered" evidence="17">
    <location>
        <begin position="1"/>
        <end position="97"/>
    </location>
</feature>
<keyword evidence="11" id="KW-0687">Ribonucleoprotein</keyword>
<dbReference type="OMA" id="VPGIQHD"/>
<keyword evidence="3" id="KW-0963">Cytoplasm</keyword>
<feature type="compositionally biased region" description="Pro residues" evidence="17">
    <location>
        <begin position="63"/>
        <end position="76"/>
    </location>
</feature>
<dbReference type="GO" id="GO:1990904">
    <property type="term" value="C:ribonucleoprotein complex"/>
    <property type="evidence" value="ECO:0007669"/>
    <property type="project" value="UniProtKB-KW"/>
</dbReference>
<evidence type="ECO:0000256" key="7">
    <source>
        <dbReference type="ARBA" id="ARBA00023159"/>
    </source>
</evidence>
<evidence type="ECO:0000256" key="5">
    <source>
        <dbReference type="ARBA" id="ARBA00022703"/>
    </source>
</evidence>
<dbReference type="GO" id="GO:0006357">
    <property type="term" value="P:regulation of transcription by RNA polymerase II"/>
    <property type="evidence" value="ECO:0007669"/>
    <property type="project" value="InterPro"/>
</dbReference>
<name>A0A8D0KK08_SALMN</name>
<keyword evidence="10" id="KW-0539">Nucleus</keyword>
<keyword evidence="9" id="KW-0675">Receptor</keyword>
<accession>A0A8D0KK08</accession>
<comment type="subunit">
    <text evidence="14">SRA1 RNA exists in a ribonucleoprotein complex containing NCOA1. The RNA also forms a complex with PUS1 and RARG in the nucleus. Interacts with AR.</text>
</comment>
<feature type="compositionally biased region" description="Polar residues" evidence="17">
    <location>
        <begin position="80"/>
        <end position="89"/>
    </location>
</feature>
<comment type="subcellular location">
    <subcellularLocation>
        <location evidence="2">Cytoplasm</location>
    </subcellularLocation>
    <subcellularLocation>
        <location evidence="1">Nucleus</location>
    </subcellularLocation>
</comment>
<evidence type="ECO:0000256" key="11">
    <source>
        <dbReference type="ARBA" id="ARBA00023274"/>
    </source>
</evidence>
<evidence type="ECO:0000256" key="16">
    <source>
        <dbReference type="ARBA" id="ARBA00081120"/>
    </source>
</evidence>
<proteinExistence type="inferred from homology"/>
<evidence type="ECO:0000256" key="13">
    <source>
        <dbReference type="ARBA" id="ARBA00061450"/>
    </source>
</evidence>
<dbReference type="AlphaFoldDB" id="A0A8D0KK08"/>
<dbReference type="Gene3D" id="1.20.940.10">
    <property type="entry name" value="Functional domain of the splicing factor Prp18"/>
    <property type="match status" value="1"/>
</dbReference>
<feature type="domain" description="SRA1/Sec31" evidence="18">
    <location>
        <begin position="88"/>
        <end position="229"/>
    </location>
</feature>
<evidence type="ECO:0000256" key="8">
    <source>
        <dbReference type="ARBA" id="ARBA00023163"/>
    </source>
</evidence>
<dbReference type="GO" id="GO:0003713">
    <property type="term" value="F:transcription coactivator activity"/>
    <property type="evidence" value="ECO:0007669"/>
    <property type="project" value="InterPro"/>
</dbReference>
<evidence type="ECO:0000259" key="18">
    <source>
        <dbReference type="Pfam" id="PF07304"/>
    </source>
</evidence>
<reference evidence="19" key="2">
    <citation type="submission" date="2025-09" db="UniProtKB">
        <authorList>
            <consortium name="Ensembl"/>
        </authorList>
    </citation>
    <scope>IDENTIFICATION</scope>
</reference>
<keyword evidence="8" id="KW-0804">Transcription</keyword>
<dbReference type="GO" id="GO:0045171">
    <property type="term" value="C:intercellular bridge"/>
    <property type="evidence" value="ECO:0007669"/>
    <property type="project" value="Ensembl"/>
</dbReference>
<keyword evidence="20" id="KW-1185">Reference proteome</keyword>
<organism evidence="19 20">
    <name type="scientific">Salvator merianae</name>
    <name type="common">Argentine black and white tegu</name>
    <name type="synonym">Tupinambis merianae</name>
    <dbReference type="NCBI Taxonomy" id="96440"/>
    <lineage>
        <taxon>Eukaryota</taxon>
        <taxon>Metazoa</taxon>
        <taxon>Chordata</taxon>
        <taxon>Craniata</taxon>
        <taxon>Vertebrata</taxon>
        <taxon>Euteleostomi</taxon>
        <taxon>Lepidosauria</taxon>
        <taxon>Squamata</taxon>
        <taxon>Bifurcata</taxon>
        <taxon>Unidentata</taxon>
        <taxon>Episquamata</taxon>
        <taxon>Laterata</taxon>
        <taxon>Teiioidea</taxon>
        <taxon>Teiidae</taxon>
        <taxon>Salvator</taxon>
    </lineage>
</organism>
<comment type="similarity">
    <text evidence="13">Belongs to the SRA1 family.</text>
</comment>
<evidence type="ECO:0000256" key="17">
    <source>
        <dbReference type="SAM" id="MobiDB-lite"/>
    </source>
</evidence>
<dbReference type="InterPro" id="IPR009917">
    <property type="entry name" value="SRA1/Sec31"/>
</dbReference>
<dbReference type="GO" id="GO:0006915">
    <property type="term" value="P:apoptotic process"/>
    <property type="evidence" value="ECO:0007669"/>
    <property type="project" value="UniProtKB-KW"/>
</dbReference>
<feature type="region of interest" description="Disordered" evidence="17">
    <location>
        <begin position="227"/>
        <end position="254"/>
    </location>
</feature>
<keyword evidence="6" id="KW-0805">Transcription regulation</keyword>
<dbReference type="GO" id="GO:0002153">
    <property type="term" value="F:steroid receptor RNA activator RNA binding"/>
    <property type="evidence" value="ECO:0007669"/>
    <property type="project" value="Ensembl"/>
</dbReference>
<evidence type="ECO:0000256" key="10">
    <source>
        <dbReference type="ARBA" id="ARBA00023242"/>
    </source>
</evidence>
<dbReference type="Proteomes" id="UP000694421">
    <property type="component" value="Unplaced"/>
</dbReference>
<sequence length="254" mass="27471">MAELYVKPGNRERGWNDPPQFSYGLQQQLQSPRGPGGAKRGLLTRRAAPEGTAAAGVSEAASGPPPPHPPRGPGPVPENAVSTGLSSFPPQHVGLPPTGSLGPVLAAHSTSTLISKAEDDCGLEDVISPLNEALDSCRRSVQKQVCDDISKRLAILQQMWNQDKLSAPVRKGMRILTQELKSQHWDVADEIHRSLMVDHVTEVNQWMVGVKRLIAEARKLPVQDIATADDEQKVETTVEPECPCKEAEPKDPAL</sequence>
<evidence type="ECO:0000256" key="2">
    <source>
        <dbReference type="ARBA" id="ARBA00004496"/>
    </source>
</evidence>
<evidence type="ECO:0000313" key="19">
    <source>
        <dbReference type="Ensembl" id="ENSSMRP00000024570.1"/>
    </source>
</evidence>
<dbReference type="GO" id="GO:0015630">
    <property type="term" value="C:microtubule cytoskeleton"/>
    <property type="evidence" value="ECO:0007669"/>
    <property type="project" value="Ensembl"/>
</dbReference>
<dbReference type="Ensembl" id="ENSSMRT00000028786.1">
    <property type="protein sequence ID" value="ENSSMRP00000024570.1"/>
    <property type="gene ID" value="ENSSMRG00000019024.1"/>
</dbReference>
<evidence type="ECO:0000313" key="20">
    <source>
        <dbReference type="Proteomes" id="UP000694421"/>
    </source>
</evidence>
<keyword evidence="5" id="KW-0053">Apoptosis</keyword>
<evidence type="ECO:0000256" key="6">
    <source>
        <dbReference type="ARBA" id="ARBA00023015"/>
    </source>
</evidence>
<dbReference type="GeneTree" id="ENSGT00390000001803"/>
<reference evidence="19" key="1">
    <citation type="submission" date="2025-08" db="UniProtKB">
        <authorList>
            <consortium name="Ensembl"/>
        </authorList>
    </citation>
    <scope>IDENTIFICATION</scope>
</reference>
<evidence type="ECO:0000256" key="15">
    <source>
        <dbReference type="ARBA" id="ARBA00073527"/>
    </source>
</evidence>
<dbReference type="GO" id="GO:0005929">
    <property type="term" value="C:cilium"/>
    <property type="evidence" value="ECO:0007669"/>
    <property type="project" value="Ensembl"/>
</dbReference>
<comment type="function">
    <text evidence="12">Functional RNA which acts as a transcriptional coactivator that selectively enhances steroid receptor-mediated transactivation ligand-independently through a mechanism involving the modulating N-terminal domain (AF-1) of steroid receptors. Also mediates transcriptional coactivation of steroid receptors ligand-dependently through the steroid-binding domain (AF-2). Enhances cellular proliferation and differentiation and promotes apoptosis in vivo. May play a role in tumorigenesis.</text>
</comment>
<evidence type="ECO:0000256" key="12">
    <source>
        <dbReference type="ARBA" id="ARBA00059202"/>
    </source>
</evidence>
<keyword evidence="7" id="KW-0010">Activator</keyword>
<evidence type="ECO:0000256" key="3">
    <source>
        <dbReference type="ARBA" id="ARBA00022490"/>
    </source>
</evidence>
<dbReference type="GO" id="GO:0005829">
    <property type="term" value="C:cytosol"/>
    <property type="evidence" value="ECO:0007669"/>
    <property type="project" value="Ensembl"/>
</dbReference>
<dbReference type="GO" id="GO:0005886">
    <property type="term" value="C:plasma membrane"/>
    <property type="evidence" value="ECO:0007669"/>
    <property type="project" value="Ensembl"/>
</dbReference>
<dbReference type="InterPro" id="IPR040243">
    <property type="entry name" value="Steroid_recept_RNA_1"/>
</dbReference>
<feature type="compositionally biased region" description="Basic and acidic residues" evidence="17">
    <location>
        <begin position="230"/>
        <end position="254"/>
    </location>
</feature>
<protein>
    <recommendedName>
        <fullName evidence="15">Steroid receptor RNA activator 1</fullName>
    </recommendedName>
    <alternativeName>
        <fullName evidence="16">Steroid receptor RNA activator protein</fullName>
    </alternativeName>
</protein>